<dbReference type="OMA" id="EYIARCW"/>
<dbReference type="FunCoup" id="G0N6R5">
    <property type="interactions" value="293"/>
</dbReference>
<reference evidence="2" key="1">
    <citation type="submission" date="2011-07" db="EMBL/GenBank/DDBJ databases">
        <authorList>
            <consortium name="Caenorhabditis brenneri Sequencing and Analysis Consortium"/>
            <person name="Wilson R.K."/>
        </authorList>
    </citation>
    <scope>NUCLEOTIDE SEQUENCE [LARGE SCALE GENOMIC DNA]</scope>
    <source>
        <strain evidence="2">PB2801</strain>
    </source>
</reference>
<dbReference type="eggNOG" id="ENOG502SD2P">
    <property type="taxonomic scope" value="Eukaryota"/>
</dbReference>
<organism evidence="2">
    <name type="scientific">Caenorhabditis brenneri</name>
    <name type="common">Nematode worm</name>
    <dbReference type="NCBI Taxonomy" id="135651"/>
    <lineage>
        <taxon>Eukaryota</taxon>
        <taxon>Metazoa</taxon>
        <taxon>Ecdysozoa</taxon>
        <taxon>Nematoda</taxon>
        <taxon>Chromadorea</taxon>
        <taxon>Rhabditida</taxon>
        <taxon>Rhabditina</taxon>
        <taxon>Rhabditomorpha</taxon>
        <taxon>Rhabditoidea</taxon>
        <taxon>Rhabditidae</taxon>
        <taxon>Peloderinae</taxon>
        <taxon>Caenorhabditis</taxon>
    </lineage>
</organism>
<accession>G0N6R5</accession>
<dbReference type="EMBL" id="GL379845">
    <property type="protein sequence ID" value="EGT53966.1"/>
    <property type="molecule type" value="Genomic_DNA"/>
</dbReference>
<dbReference type="HOGENOM" id="CLU_401286_0_0_1"/>
<dbReference type="STRING" id="135651.G0N6R5"/>
<sequence>MTDGILTKWLNPQFLRTLLLDPDKNKSTCIQIARFVAAYYLDYLLFLPTDEGALPSLYLWGNYRKEDLKPTDTILDRAKVSAVLPVEYSPALPALLMVKCDNLIEAISYVDHFDDRRTSLILRLLADSMHEKDLTIDFIKTMIVENIPLQLQESLKSPKSSNKFPQNFTESILQLDVSMQEDLILFLEHHLIASAEFVFSELPWESEEVLPNPIYEDPGDIGESEEAKAFSEIHGYVGILLESISRSNRMVDQTNFVVKLIANDNNYPSDSPSNCSLHRILLLMLRITYRHLFSVALRENHLNLGKIAERYKLLLKDDDSGEHALLREWFASTEDSEELERAQGFIDWIQNNYQQNSNLPPLTAHSRDLWLRRIVLNSTTNHRDIRQERTMDWFRSVCHPKHRVCDVVMSQMLFINSQWTSPGFTFIQPGCLALRLSIHPHDLCLGTTTPTVNFSASARDILYSPAEELSKLQDQKDKLFTPRITSNSPDLITKYAEKHKKETAQTTRYFTPFEEKMRVFSRQQDVLERELMKEEEFLKRAGHYYHPDPLEDVEMLKGGKDIGPPSKQLMDESLARQLNLLNEKLDEVVKGLADRQRSMYIREEDEESEISEIPLHYDSAPVPEGQVPVIEKLDFAMLSSRTPVPVGDHFSGDKDPLEAPKTVTNSSNHLSTAKSFSNPLFPEKNPKIPIEWMKLLPLEGGSARFADNLLTYNKKLENLTPRQEDFHRYFERQVVSERGIGTQTSYRNSTRNGETQTRDWNNVANVTKKIVDMKSMRRMSQEDIKNVMNRIQKY</sequence>
<dbReference type="AlphaFoldDB" id="G0N6R5"/>
<gene>
    <name evidence="1" type="ORF">CAEBREN_07940</name>
</gene>
<proteinExistence type="predicted"/>
<dbReference type="Proteomes" id="UP000008068">
    <property type="component" value="Unassembled WGS sequence"/>
</dbReference>
<dbReference type="InParanoid" id="G0N6R5"/>
<dbReference type="OrthoDB" id="5876058at2759"/>
<protein>
    <submittedName>
        <fullName evidence="1">Uncharacterized protein</fullName>
    </submittedName>
</protein>
<keyword evidence="2" id="KW-1185">Reference proteome</keyword>
<evidence type="ECO:0000313" key="1">
    <source>
        <dbReference type="EMBL" id="EGT53966.1"/>
    </source>
</evidence>
<name>G0N6R5_CAEBE</name>
<evidence type="ECO:0000313" key="2">
    <source>
        <dbReference type="Proteomes" id="UP000008068"/>
    </source>
</evidence>